<evidence type="ECO:0000256" key="4">
    <source>
        <dbReference type="ARBA" id="ARBA00023136"/>
    </source>
</evidence>
<accession>A0ABQ6HVP0</accession>
<sequence length="123" mass="12957">MNLALWIVAGLLAAVYLGTGITKLAYSRERLHPQMPWVDDFSTTTVKLIGLAEVLGAIGLIVPQATGTAEILTRVAAVCLAALQAGAISVHARRHETENLALNIFLLVAAVFVALGRALGWGV</sequence>
<feature type="transmembrane region" description="Helical" evidence="5">
    <location>
        <begin position="71"/>
        <end position="88"/>
    </location>
</feature>
<feature type="transmembrane region" description="Helical" evidence="5">
    <location>
        <begin position="100"/>
        <end position="120"/>
    </location>
</feature>
<evidence type="ECO:0000256" key="3">
    <source>
        <dbReference type="ARBA" id="ARBA00022989"/>
    </source>
</evidence>
<name>A0ABQ6HVP0_9MICO</name>
<dbReference type="Proteomes" id="UP001157091">
    <property type="component" value="Unassembled WGS sequence"/>
</dbReference>
<feature type="transmembrane region" description="Helical" evidence="5">
    <location>
        <begin position="6"/>
        <end position="26"/>
    </location>
</feature>
<gene>
    <name evidence="6" type="ORF">GCM10025864_02260</name>
</gene>
<evidence type="ECO:0000313" key="7">
    <source>
        <dbReference type="Proteomes" id="UP001157091"/>
    </source>
</evidence>
<keyword evidence="3 5" id="KW-1133">Transmembrane helix</keyword>
<comment type="caution">
    <text evidence="6">The sequence shown here is derived from an EMBL/GenBank/DDBJ whole genome shotgun (WGS) entry which is preliminary data.</text>
</comment>
<keyword evidence="4 5" id="KW-0472">Membrane</keyword>
<organism evidence="6 7">
    <name type="scientific">Luteimicrobium album</name>
    <dbReference type="NCBI Taxonomy" id="1054550"/>
    <lineage>
        <taxon>Bacteria</taxon>
        <taxon>Bacillati</taxon>
        <taxon>Actinomycetota</taxon>
        <taxon>Actinomycetes</taxon>
        <taxon>Micrococcales</taxon>
        <taxon>Luteimicrobium</taxon>
    </lineage>
</organism>
<evidence type="ECO:0000256" key="1">
    <source>
        <dbReference type="ARBA" id="ARBA00004141"/>
    </source>
</evidence>
<dbReference type="EMBL" id="BSUK01000001">
    <property type="protein sequence ID" value="GMA22467.1"/>
    <property type="molecule type" value="Genomic_DNA"/>
</dbReference>
<feature type="transmembrane region" description="Helical" evidence="5">
    <location>
        <begin position="46"/>
        <end position="65"/>
    </location>
</feature>
<protein>
    <recommendedName>
        <fullName evidence="8">DoxX family protein</fullName>
    </recommendedName>
</protein>
<keyword evidence="7" id="KW-1185">Reference proteome</keyword>
<evidence type="ECO:0000256" key="5">
    <source>
        <dbReference type="SAM" id="Phobius"/>
    </source>
</evidence>
<dbReference type="Pfam" id="PF13564">
    <property type="entry name" value="DoxX_2"/>
    <property type="match status" value="1"/>
</dbReference>
<evidence type="ECO:0000256" key="2">
    <source>
        <dbReference type="ARBA" id="ARBA00022692"/>
    </source>
</evidence>
<keyword evidence="2 5" id="KW-0812">Transmembrane</keyword>
<comment type="subcellular location">
    <subcellularLocation>
        <location evidence="1">Membrane</location>
        <topology evidence="1">Multi-pass membrane protein</topology>
    </subcellularLocation>
</comment>
<reference evidence="7" key="1">
    <citation type="journal article" date="2019" name="Int. J. Syst. Evol. Microbiol.">
        <title>The Global Catalogue of Microorganisms (GCM) 10K type strain sequencing project: providing services to taxonomists for standard genome sequencing and annotation.</title>
        <authorList>
            <consortium name="The Broad Institute Genomics Platform"/>
            <consortium name="The Broad Institute Genome Sequencing Center for Infectious Disease"/>
            <person name="Wu L."/>
            <person name="Ma J."/>
        </authorList>
    </citation>
    <scope>NUCLEOTIDE SEQUENCE [LARGE SCALE GENOMIC DNA]</scope>
    <source>
        <strain evidence="7">NBRC 106348</strain>
    </source>
</reference>
<dbReference type="RefSeq" id="WP_284291479.1">
    <property type="nucleotide sequence ID" value="NZ_BSUK01000001.1"/>
</dbReference>
<dbReference type="InterPro" id="IPR032808">
    <property type="entry name" value="DoxX"/>
</dbReference>
<proteinExistence type="predicted"/>
<evidence type="ECO:0008006" key="8">
    <source>
        <dbReference type="Google" id="ProtNLM"/>
    </source>
</evidence>
<evidence type="ECO:0000313" key="6">
    <source>
        <dbReference type="EMBL" id="GMA22467.1"/>
    </source>
</evidence>